<reference evidence="2 3" key="1">
    <citation type="journal article" date="2019" name="Genome Biol. Evol.">
        <title>Insights into the evolution of the New World diploid cottons (Gossypium, subgenus Houzingenia) based on genome sequencing.</title>
        <authorList>
            <person name="Grover C.E."/>
            <person name="Arick M.A. 2nd"/>
            <person name="Thrash A."/>
            <person name="Conover J.L."/>
            <person name="Sanders W.S."/>
            <person name="Peterson D.G."/>
            <person name="Frelichowski J.E."/>
            <person name="Scheffler J.A."/>
            <person name="Scheffler B.E."/>
            <person name="Wendel J.F."/>
        </authorList>
    </citation>
    <scope>NUCLEOTIDE SEQUENCE [LARGE SCALE GENOMIC DNA]</scope>
    <source>
        <strain evidence="2">27</strain>
        <tissue evidence="2">Leaf</tissue>
    </source>
</reference>
<feature type="compositionally biased region" description="Polar residues" evidence="1">
    <location>
        <begin position="89"/>
        <end position="99"/>
    </location>
</feature>
<evidence type="ECO:0000256" key="1">
    <source>
        <dbReference type="SAM" id="MobiDB-lite"/>
    </source>
</evidence>
<accession>A0A7J8STH5</accession>
<proteinExistence type="predicted"/>
<evidence type="ECO:0000313" key="2">
    <source>
        <dbReference type="EMBL" id="MBA0629379.1"/>
    </source>
</evidence>
<dbReference type="EMBL" id="JABFAC010000011">
    <property type="protein sequence ID" value="MBA0629379.1"/>
    <property type="molecule type" value="Genomic_DNA"/>
</dbReference>
<dbReference type="Proteomes" id="UP000593561">
    <property type="component" value="Unassembled WGS sequence"/>
</dbReference>
<feature type="non-terminal residue" evidence="2">
    <location>
        <position position="1"/>
    </location>
</feature>
<keyword evidence="3" id="KW-1185">Reference proteome</keyword>
<organism evidence="2 3">
    <name type="scientific">Gossypium davidsonii</name>
    <name type="common">Davidson's cotton</name>
    <name type="synonym">Gossypium klotzschianum subsp. davidsonii</name>
    <dbReference type="NCBI Taxonomy" id="34287"/>
    <lineage>
        <taxon>Eukaryota</taxon>
        <taxon>Viridiplantae</taxon>
        <taxon>Streptophyta</taxon>
        <taxon>Embryophyta</taxon>
        <taxon>Tracheophyta</taxon>
        <taxon>Spermatophyta</taxon>
        <taxon>Magnoliopsida</taxon>
        <taxon>eudicotyledons</taxon>
        <taxon>Gunneridae</taxon>
        <taxon>Pentapetalae</taxon>
        <taxon>rosids</taxon>
        <taxon>malvids</taxon>
        <taxon>Malvales</taxon>
        <taxon>Malvaceae</taxon>
        <taxon>Malvoideae</taxon>
        <taxon>Gossypium</taxon>
    </lineage>
</organism>
<feature type="region of interest" description="Disordered" evidence="1">
    <location>
        <begin position="80"/>
        <end position="99"/>
    </location>
</feature>
<name>A0A7J8STH5_GOSDV</name>
<protein>
    <submittedName>
        <fullName evidence="2">Uncharacterized protein</fullName>
    </submittedName>
</protein>
<evidence type="ECO:0000313" key="3">
    <source>
        <dbReference type="Proteomes" id="UP000593561"/>
    </source>
</evidence>
<gene>
    <name evidence="2" type="ORF">Godav_023950</name>
</gene>
<comment type="caution">
    <text evidence="2">The sequence shown here is derived from an EMBL/GenBank/DDBJ whole genome shotgun (WGS) entry which is preliminary data.</text>
</comment>
<sequence>MERQLGAIYGMDGAMIWRHRIQVNLACFNARSSFWRRGRYKTEQKITHNEVTSHELMMQGWLTLAFKDLLVNVGNKAAENEKENRVQPVGSSVEKNIDL</sequence>
<dbReference type="AlphaFoldDB" id="A0A7J8STH5"/>